<dbReference type="InterPro" id="IPR013517">
    <property type="entry name" value="FG-GAP"/>
</dbReference>
<dbReference type="PANTHER" id="PTHR36220:SF1">
    <property type="entry name" value="GAMMA TUBULIN COMPLEX COMPONENT C-TERMINAL DOMAIN-CONTAINING PROTEIN"/>
    <property type="match status" value="1"/>
</dbReference>
<dbReference type="AlphaFoldDB" id="A0A858RE20"/>
<evidence type="ECO:0000256" key="3">
    <source>
        <dbReference type="ARBA" id="ARBA00023180"/>
    </source>
</evidence>
<gene>
    <name evidence="5" type="ORF">HHL09_02300</name>
</gene>
<accession>A0A858RE20</accession>
<dbReference type="Proteomes" id="UP000501812">
    <property type="component" value="Chromosome"/>
</dbReference>
<dbReference type="Gene3D" id="2.130.10.130">
    <property type="entry name" value="Integrin alpha, N-terminal"/>
    <property type="match status" value="3"/>
</dbReference>
<dbReference type="InterPro" id="IPR013519">
    <property type="entry name" value="Int_alpha_beta-p"/>
</dbReference>
<dbReference type="InterPro" id="IPR011043">
    <property type="entry name" value="Gal_Oxase/kelch_b-propeller"/>
</dbReference>
<dbReference type="InterPro" id="IPR028994">
    <property type="entry name" value="Integrin_alpha_N"/>
</dbReference>
<evidence type="ECO:0000313" key="5">
    <source>
        <dbReference type="EMBL" id="QJE94659.1"/>
    </source>
</evidence>
<dbReference type="SUPFAM" id="SSF50965">
    <property type="entry name" value="Galactose oxidase, central domain"/>
    <property type="match status" value="1"/>
</dbReference>
<dbReference type="SMART" id="SM00191">
    <property type="entry name" value="Int_alpha"/>
    <property type="match status" value="5"/>
</dbReference>
<reference evidence="5 6" key="1">
    <citation type="submission" date="2020-04" db="EMBL/GenBank/DDBJ databases">
        <title>Luteolibacter sp. G-1-1-1 isolated from soil.</title>
        <authorList>
            <person name="Dahal R.H."/>
        </authorList>
    </citation>
    <scope>NUCLEOTIDE SEQUENCE [LARGE SCALE GENOMIC DNA]</scope>
    <source>
        <strain evidence="5 6">G-1-1-1</strain>
    </source>
</reference>
<keyword evidence="3" id="KW-0325">Glycoprotein</keyword>
<dbReference type="Pfam" id="PF14312">
    <property type="entry name" value="FG-GAP_2"/>
    <property type="match status" value="6"/>
</dbReference>
<dbReference type="RefSeq" id="WP_169452880.1">
    <property type="nucleotide sequence ID" value="NZ_CP051774.1"/>
</dbReference>
<evidence type="ECO:0008006" key="7">
    <source>
        <dbReference type="Google" id="ProtNLM"/>
    </source>
</evidence>
<evidence type="ECO:0000256" key="1">
    <source>
        <dbReference type="ARBA" id="ARBA00022729"/>
    </source>
</evidence>
<protein>
    <recommendedName>
        <fullName evidence="7">Choice-of-anchor D domain-containing protein</fullName>
    </recommendedName>
</protein>
<feature type="signal peptide" evidence="4">
    <location>
        <begin position="1"/>
        <end position="18"/>
    </location>
</feature>
<proteinExistence type="predicted"/>
<name>A0A858RE20_9BACT</name>
<dbReference type="EMBL" id="CP051774">
    <property type="protein sequence ID" value="QJE94659.1"/>
    <property type="molecule type" value="Genomic_DNA"/>
</dbReference>
<evidence type="ECO:0000313" key="6">
    <source>
        <dbReference type="Proteomes" id="UP000501812"/>
    </source>
</evidence>
<evidence type="ECO:0000256" key="4">
    <source>
        <dbReference type="SAM" id="SignalP"/>
    </source>
</evidence>
<dbReference type="PANTHER" id="PTHR36220">
    <property type="entry name" value="UNNAMED PRODUCT"/>
    <property type="match status" value="1"/>
</dbReference>
<dbReference type="Gene3D" id="2.60.40.10">
    <property type="entry name" value="Immunoglobulins"/>
    <property type="match status" value="1"/>
</dbReference>
<organism evidence="5 6">
    <name type="scientific">Luteolibacter luteus</name>
    <dbReference type="NCBI Taxonomy" id="2728835"/>
    <lineage>
        <taxon>Bacteria</taxon>
        <taxon>Pseudomonadati</taxon>
        <taxon>Verrucomicrobiota</taxon>
        <taxon>Verrucomicrobiia</taxon>
        <taxon>Verrucomicrobiales</taxon>
        <taxon>Verrucomicrobiaceae</taxon>
        <taxon>Luteolibacter</taxon>
    </lineage>
</organism>
<keyword evidence="6" id="KW-1185">Reference proteome</keyword>
<dbReference type="KEGG" id="luo:HHL09_02300"/>
<keyword evidence="2" id="KW-0677">Repeat</keyword>
<dbReference type="InterPro" id="IPR013783">
    <property type="entry name" value="Ig-like_fold"/>
</dbReference>
<evidence type="ECO:0000256" key="2">
    <source>
        <dbReference type="ARBA" id="ARBA00022737"/>
    </source>
</evidence>
<sequence>MKNLLSLFAALCPGIVCAMDASTVPEGVSSSDWDGLRAAHATAVHAPQRQADGDLVARNPGQQWETEFDGKGFTVTPDHRGWSWGLDLTAYGDRSLGAGMSLRHEGGKVTCQRDENLTEWFINDSRGLEQGWDIQRRPGRSDHAAPLLLHLSVRGDVKPQVSASGDSVSFHQEDGASALSYGGLKAWDADGKTLPVRFEQAVGDGLRISVDDLAARYPITIDPVAMQTYLAPSNGDQSDDFSHAVAISGDTVVMGAPGEDSAATGVNGDEASNAATDSGAAYIFVRNGSAWTQQAYLKASNTGAGDSFGCAVAISGDTVAIAARSEDSEATGVNGDQSGNAAANSGAVYVFTRSGTTWTQQAYLKGANTGADDNFGASVGIVNDTVVVGASEEDSNATGVNGNATDESAPGSGAVYVFTRSGTTWTQQAYLKASNPGPGDKFGNAVAMSGETLVIGAVGEGSNATGVNGNQADNNAGGSGAAYVFTRNGTTWSQQAYLKASNTQFGDAFGYAVTISGDLVVVGAPYEDSSSRTINSGQNNNDVEAAGAAYVFTRSGTTWSQEAYLKALNTGGWDPSNVTYDQFGCAVALSGDTLVVGAFYDASPDSNPDGTGDPGAGAVHSFTRRGTNWFQYGYLKATHRYRYNYTNFGRAVAISGGTALIGAPQHHITQAPFPTAGVAYIFDVTLAPVITLAQPNQYGQQVGIPGGTRSFDSVSMEGGAKDLTFWVRNDGELDLILSGSPVIALSGSSDFTVVEAPTPPSDTIFSYKQARSFKVRFAPTGEGLRSTTLSIASNDPKTPLFTLNLEGSGLSFTTDTDGDGLSDAAEYNLSALNFNWRVSQSALVATYYEDLNRGGLYAATQVHALRPVHSVAKDPVSGQAKLTTHWKKSANFATFFDFPAPAGSSVSVNPSGGIDFEFPSSDGAAFFRVDHP</sequence>
<keyword evidence="1 4" id="KW-0732">Signal</keyword>
<feature type="chain" id="PRO_5032936555" description="Choice-of-anchor D domain-containing protein" evidence="4">
    <location>
        <begin position="19"/>
        <end position="932"/>
    </location>
</feature>